<accession>A0A366SCS2</accession>
<dbReference type="Proteomes" id="UP000253153">
    <property type="component" value="Unassembled WGS sequence"/>
</dbReference>
<organism evidence="1 2">
    <name type="scientific">Fusarium coffeatum</name>
    <dbReference type="NCBI Taxonomy" id="231269"/>
    <lineage>
        <taxon>Eukaryota</taxon>
        <taxon>Fungi</taxon>
        <taxon>Dikarya</taxon>
        <taxon>Ascomycota</taxon>
        <taxon>Pezizomycotina</taxon>
        <taxon>Sordariomycetes</taxon>
        <taxon>Hypocreomycetidae</taxon>
        <taxon>Hypocreales</taxon>
        <taxon>Nectriaceae</taxon>
        <taxon>Fusarium</taxon>
        <taxon>Fusarium incarnatum-equiseti species complex</taxon>
    </lineage>
</organism>
<evidence type="ECO:0008006" key="3">
    <source>
        <dbReference type="Google" id="ProtNLM"/>
    </source>
</evidence>
<dbReference type="EMBL" id="QKXC01000011">
    <property type="protein sequence ID" value="RBR26708.1"/>
    <property type="molecule type" value="Genomic_DNA"/>
</dbReference>
<gene>
    <name evidence="1" type="ORF">FIESC28_00491</name>
</gene>
<proteinExistence type="predicted"/>
<dbReference type="Gene3D" id="1.25.40.10">
    <property type="entry name" value="Tetratricopeptide repeat domain"/>
    <property type="match status" value="2"/>
</dbReference>
<dbReference type="AlphaFoldDB" id="A0A366SCS2"/>
<dbReference type="GeneID" id="41989938"/>
<name>A0A366SCS2_9HYPO</name>
<comment type="caution">
    <text evidence="1">The sequence shown here is derived from an EMBL/GenBank/DDBJ whole genome shotgun (WGS) entry which is preliminary data.</text>
</comment>
<dbReference type="SUPFAM" id="SSF48452">
    <property type="entry name" value="TPR-like"/>
    <property type="match status" value="2"/>
</dbReference>
<evidence type="ECO:0000313" key="2">
    <source>
        <dbReference type="Proteomes" id="UP000253153"/>
    </source>
</evidence>
<reference evidence="1 2" key="1">
    <citation type="submission" date="2018-06" db="EMBL/GenBank/DDBJ databases">
        <title>Fusarium incarnatum-equiseti species complex species 28.</title>
        <authorList>
            <person name="Gardiner D.M."/>
        </authorList>
    </citation>
    <scope>NUCLEOTIDE SEQUENCE [LARGE SCALE GENOMIC DNA]</scope>
    <source>
        <strain evidence="1 2">FIESC_28</strain>
    </source>
</reference>
<dbReference type="OrthoDB" id="5986190at2759"/>
<protein>
    <recommendedName>
        <fullName evidence="3">MalT-like TPR region domain-containing protein</fullName>
    </recommendedName>
</protein>
<evidence type="ECO:0000313" key="1">
    <source>
        <dbReference type="EMBL" id="RBR26708.1"/>
    </source>
</evidence>
<keyword evidence="2" id="KW-1185">Reference proteome</keyword>
<dbReference type="InterPro" id="IPR011990">
    <property type="entry name" value="TPR-like_helical_dom_sf"/>
</dbReference>
<sequence>MDLEATSKRRLYPGYVKVKEPGFTATTTPVQKPQGGNVLQKEVFEILFIRSSKNSALATVVSAITQFLHGCAFSYLLSNIALNEEEIYQYGCTSIDETIAGLQRFIQSRQLGSSRFREKLKSWRTSRTSKQPHIIIFTDSLGSVLIRGVSLKYHFGIPIRTKLMLFFQENEPRDVGNIVDSKKREGINKQMERITNEFNVKVQTYSELNSMTWASIRRRDSTDHNNRDLEFWRGVRKTLEQTIQRAYPMLEQRLDFASVVSETLDLSGISSEGYSQPKPYETFIQSVERSPKTALDPTIDEGIWKALRDQAEARLESGDNERALAMFQQCLTMRIPYDDAVWEIKSSLAFARMMLGHYVRAERDLSELRQELGPCVKQNPGLDITGILLNHALALSRMGNYNRMKECLHEIVLPKSNDSQPKRVFKEQQKGSDKVFEDIYTLEQQKHFKFAATVCRLRALAWAQQGPLHSKAIDTDLDGADMWCDKLANAPSSFEPVRISNIVNRCRIFVLRGHYTTALSLLKPALVSSIIRIGETNPLTIETALLCSFLQIETGCAAEGRITCERCADVIEETLGNEHPFALEAEHILISASNQEGAFLSALDDSISLHRRAESSAELGYKHPSTLKYKCQLGELYIENGFYSTAEGILTAVRDDVEQLWGSQHPEVLRVRSQLALAQYHLGKLEIAEKAIFSTLHDQIQLYIPLDKDKIWLKKDDNTSVRQFINSNPPLLRRIGEAFKAKHLESAPHPDILQSLLTCGKILSRHPNADLDLALDIFHLVRDAGVAKLGQLHSLPLLASLTMGEVSSSMAMGEKDGLRRQELYVQAMSSFDFIMRPDTVVLDYPKIEKSTSGTTAIRLDTDHPIFLGMRQESLLASLLFSKSEPGKEHVLECKDQLDAILAMQKSRPGQGHRQTVKTLLTLLTIALSFSEPLLEAAEIYKEILEPLTNIEVERESDNDRQGYRQFQMS</sequence>
<dbReference type="RefSeq" id="XP_031021299.1">
    <property type="nucleotide sequence ID" value="XM_031154642.1"/>
</dbReference>